<evidence type="ECO:0000313" key="5">
    <source>
        <dbReference type="EMBL" id="QES88626.1"/>
    </source>
</evidence>
<dbReference type="EMBL" id="CP044016">
    <property type="protein sequence ID" value="QES88626.1"/>
    <property type="molecule type" value="Genomic_DNA"/>
</dbReference>
<dbReference type="PANTHER" id="PTHR43638:SF3">
    <property type="entry name" value="ALDEHYDE REDUCTASE"/>
    <property type="match status" value="1"/>
</dbReference>
<feature type="site" description="Lowers pKa of active site Tyr" evidence="3">
    <location>
        <position position="77"/>
    </location>
</feature>
<dbReference type="Proteomes" id="UP000292424">
    <property type="component" value="Chromosome"/>
</dbReference>
<dbReference type="PIRSF" id="PIRSF000097">
    <property type="entry name" value="AKR"/>
    <property type="match status" value="1"/>
</dbReference>
<dbReference type="Gene3D" id="3.20.20.100">
    <property type="entry name" value="NADP-dependent oxidoreductase domain"/>
    <property type="match status" value="1"/>
</dbReference>
<evidence type="ECO:0000256" key="2">
    <source>
        <dbReference type="PIRSR" id="PIRSR000097-2"/>
    </source>
</evidence>
<dbReference type="Pfam" id="PF00248">
    <property type="entry name" value="Aldo_ket_red"/>
    <property type="match status" value="1"/>
</dbReference>
<evidence type="ECO:0000259" key="4">
    <source>
        <dbReference type="Pfam" id="PF00248"/>
    </source>
</evidence>
<feature type="domain" description="NADP-dependent oxidoreductase" evidence="4">
    <location>
        <begin position="14"/>
        <end position="257"/>
    </location>
</feature>
<feature type="binding site" evidence="2">
    <location>
        <position position="110"/>
    </location>
    <ligand>
        <name>substrate</name>
    </ligand>
</feature>
<dbReference type="InterPro" id="IPR036812">
    <property type="entry name" value="NAD(P)_OxRdtase_dom_sf"/>
</dbReference>
<gene>
    <name evidence="5" type="ORF">E0W69_008140</name>
</gene>
<evidence type="ECO:0000256" key="1">
    <source>
        <dbReference type="PIRSR" id="PIRSR000097-1"/>
    </source>
</evidence>
<protein>
    <submittedName>
        <fullName evidence="5">Aldo/keto reductase</fullName>
    </submittedName>
</protein>
<sequence length="276" mass="31110">MKKITIAGQHILALGQGTWNMGDHYDTRRSEMDALRFGVDNGLTLIDTAEMYGNGRSESLVGEAIKDIRNQVVLVSKVIPSNASLTGTIKACEQSLKRLQTDYLDLYLLHWQGIYPFEETIEAFEILAKDGKIKFWGVSNLDISEMQYIQTIKNGHHCNTDQVLYNLTRRGIEYDLLPWCQKNALPIMAYSPIEQNRLLEEKVVVAIANKHQATPAQIALAWILQNEDVIPIPKASTIAHVQENLGCFDIQLSEEDNILLNNIFPSPNSKQGLEMI</sequence>
<dbReference type="PANTHER" id="PTHR43638">
    <property type="entry name" value="OXIDOREDUCTASE, ALDO/KETO REDUCTASE FAMILY PROTEIN"/>
    <property type="match status" value="1"/>
</dbReference>
<feature type="active site" description="Proton donor" evidence="1">
    <location>
        <position position="52"/>
    </location>
</feature>
<dbReference type="PRINTS" id="PR00069">
    <property type="entry name" value="ALDKETRDTASE"/>
</dbReference>
<accession>A0A5P2FYP5</accession>
<dbReference type="AlphaFoldDB" id="A0A5P2FYP5"/>
<evidence type="ECO:0000256" key="3">
    <source>
        <dbReference type="PIRSR" id="PIRSR000097-3"/>
    </source>
</evidence>
<dbReference type="KEGG" id="arac:E0W69_008140"/>
<name>A0A5P2FYP5_9BACT</name>
<keyword evidence="6" id="KW-1185">Reference proteome</keyword>
<dbReference type="GO" id="GO:0016491">
    <property type="term" value="F:oxidoreductase activity"/>
    <property type="evidence" value="ECO:0007669"/>
    <property type="project" value="InterPro"/>
</dbReference>
<dbReference type="InterPro" id="IPR020471">
    <property type="entry name" value="AKR"/>
</dbReference>
<evidence type="ECO:0000313" key="6">
    <source>
        <dbReference type="Proteomes" id="UP000292424"/>
    </source>
</evidence>
<organism evidence="5 6">
    <name type="scientific">Rhizosphaericola mali</name>
    <dbReference type="NCBI Taxonomy" id="2545455"/>
    <lineage>
        <taxon>Bacteria</taxon>
        <taxon>Pseudomonadati</taxon>
        <taxon>Bacteroidota</taxon>
        <taxon>Chitinophagia</taxon>
        <taxon>Chitinophagales</taxon>
        <taxon>Chitinophagaceae</taxon>
        <taxon>Rhizosphaericola</taxon>
    </lineage>
</organism>
<dbReference type="CDD" id="cd19138">
    <property type="entry name" value="AKR_YeaE"/>
    <property type="match status" value="1"/>
</dbReference>
<dbReference type="RefSeq" id="WP_131329581.1">
    <property type="nucleotide sequence ID" value="NZ_CP044016.1"/>
</dbReference>
<reference evidence="5 6" key="1">
    <citation type="submission" date="2019-09" db="EMBL/GenBank/DDBJ databases">
        <title>Complete genome sequence of Arachidicoccus sp. B3-10 isolated from apple orchard soil.</title>
        <authorList>
            <person name="Kim H.S."/>
            <person name="Han K.-I."/>
            <person name="Suh M.K."/>
            <person name="Lee K.C."/>
            <person name="Eom M.K."/>
            <person name="Kim J.-S."/>
            <person name="Kang S.W."/>
            <person name="Sin Y."/>
            <person name="Lee J.-S."/>
        </authorList>
    </citation>
    <scope>NUCLEOTIDE SEQUENCE [LARGE SCALE GENOMIC DNA]</scope>
    <source>
        <strain evidence="5 6">B3-10</strain>
    </source>
</reference>
<dbReference type="InterPro" id="IPR023210">
    <property type="entry name" value="NADP_OxRdtase_dom"/>
</dbReference>
<dbReference type="SUPFAM" id="SSF51430">
    <property type="entry name" value="NAD(P)-linked oxidoreductase"/>
    <property type="match status" value="1"/>
</dbReference>
<dbReference type="OrthoDB" id="9773828at2"/>
<proteinExistence type="predicted"/>